<comment type="caution">
    <text evidence="2">The sequence shown here is derived from an EMBL/GenBank/DDBJ whole genome shotgun (WGS) entry which is preliminary data.</text>
</comment>
<feature type="region of interest" description="Disordered" evidence="1">
    <location>
        <begin position="36"/>
        <end position="58"/>
    </location>
</feature>
<feature type="region of interest" description="Disordered" evidence="1">
    <location>
        <begin position="1"/>
        <end position="20"/>
    </location>
</feature>
<sequence length="106" mass="12060">MRGRKDAIPRGLSSLSGAPSTSRLRFRKILRAQRQFGPGSVVRPYHPTESGRRRVTRNTAHVFADRQERAQFRHTEDLYRLCKIPGPLCRARAPPPRTGPRVTCRG</sequence>
<evidence type="ECO:0000256" key="1">
    <source>
        <dbReference type="SAM" id="MobiDB-lite"/>
    </source>
</evidence>
<protein>
    <submittedName>
        <fullName evidence="2">Uncharacterized protein</fullName>
    </submittedName>
</protein>
<evidence type="ECO:0000313" key="3">
    <source>
        <dbReference type="Proteomes" id="UP001054837"/>
    </source>
</evidence>
<accession>A0AAV4PSS3</accession>
<dbReference type="Proteomes" id="UP001054837">
    <property type="component" value="Unassembled WGS sequence"/>
</dbReference>
<dbReference type="EMBL" id="BPLQ01003345">
    <property type="protein sequence ID" value="GIX99754.1"/>
    <property type="molecule type" value="Genomic_DNA"/>
</dbReference>
<evidence type="ECO:0000313" key="2">
    <source>
        <dbReference type="EMBL" id="GIX99754.1"/>
    </source>
</evidence>
<proteinExistence type="predicted"/>
<reference evidence="2 3" key="1">
    <citation type="submission" date="2021-06" db="EMBL/GenBank/DDBJ databases">
        <title>Caerostris darwini draft genome.</title>
        <authorList>
            <person name="Kono N."/>
            <person name="Arakawa K."/>
        </authorList>
    </citation>
    <scope>NUCLEOTIDE SEQUENCE [LARGE SCALE GENOMIC DNA]</scope>
</reference>
<gene>
    <name evidence="2" type="ORF">CDAR_108381</name>
</gene>
<dbReference type="AlphaFoldDB" id="A0AAV4PSS3"/>
<name>A0AAV4PSS3_9ARAC</name>
<keyword evidence="3" id="KW-1185">Reference proteome</keyword>
<organism evidence="2 3">
    <name type="scientific">Caerostris darwini</name>
    <dbReference type="NCBI Taxonomy" id="1538125"/>
    <lineage>
        <taxon>Eukaryota</taxon>
        <taxon>Metazoa</taxon>
        <taxon>Ecdysozoa</taxon>
        <taxon>Arthropoda</taxon>
        <taxon>Chelicerata</taxon>
        <taxon>Arachnida</taxon>
        <taxon>Araneae</taxon>
        <taxon>Araneomorphae</taxon>
        <taxon>Entelegynae</taxon>
        <taxon>Araneoidea</taxon>
        <taxon>Araneidae</taxon>
        <taxon>Caerostris</taxon>
    </lineage>
</organism>